<dbReference type="GO" id="GO:0003774">
    <property type="term" value="F:cytoskeletal motor activity"/>
    <property type="evidence" value="ECO:0007669"/>
    <property type="project" value="UniProtKB-UniRule"/>
</dbReference>
<dbReference type="Pfam" id="PF00063">
    <property type="entry name" value="Myosin_head"/>
    <property type="match status" value="1"/>
</dbReference>
<keyword evidence="2 5" id="KW-0067">ATP-binding</keyword>
<dbReference type="InterPro" id="IPR057130">
    <property type="entry name" value="Myosin_VII_N"/>
</dbReference>
<dbReference type="Gene3D" id="1.20.120.720">
    <property type="entry name" value="Myosin VI head, motor domain, U50 subdomain"/>
    <property type="match status" value="1"/>
</dbReference>
<evidence type="ECO:0000256" key="5">
    <source>
        <dbReference type="PROSITE-ProRule" id="PRU00782"/>
    </source>
</evidence>
<dbReference type="PANTHER" id="PTHR46049:SF10">
    <property type="entry name" value="MYOSIN VIIA"/>
    <property type="match status" value="1"/>
</dbReference>
<dbReference type="GO" id="GO:0005524">
    <property type="term" value="F:ATP binding"/>
    <property type="evidence" value="ECO:0007669"/>
    <property type="project" value="UniProtKB-UniRule"/>
</dbReference>
<evidence type="ECO:0000256" key="2">
    <source>
        <dbReference type="ARBA" id="ARBA00022840"/>
    </source>
</evidence>
<dbReference type="InterPro" id="IPR001609">
    <property type="entry name" value="Myosin_head_motor_dom-like"/>
</dbReference>
<dbReference type="PANTHER" id="PTHR46049">
    <property type="entry name" value="AGAP003327-PA"/>
    <property type="match status" value="1"/>
</dbReference>
<comment type="caution">
    <text evidence="7">The sequence shown here is derived from an EMBL/GenBank/DDBJ whole genome shotgun (WGS) entry which is preliminary data.</text>
</comment>
<evidence type="ECO:0000256" key="3">
    <source>
        <dbReference type="ARBA" id="ARBA00023123"/>
    </source>
</evidence>
<dbReference type="PRINTS" id="PR00193">
    <property type="entry name" value="MYOSINHEAVY"/>
</dbReference>
<dbReference type="PROSITE" id="PS51456">
    <property type="entry name" value="MYOSIN_MOTOR"/>
    <property type="match status" value="1"/>
</dbReference>
<dbReference type="Gene3D" id="1.20.58.530">
    <property type="match status" value="1"/>
</dbReference>
<dbReference type="Gene3D" id="1.10.10.820">
    <property type="match status" value="1"/>
</dbReference>
<evidence type="ECO:0000256" key="4">
    <source>
        <dbReference type="ARBA" id="ARBA00023175"/>
    </source>
</evidence>
<keyword evidence="1 5" id="KW-0547">Nucleotide-binding</keyword>
<evidence type="ECO:0000313" key="8">
    <source>
        <dbReference type="Proteomes" id="UP001626550"/>
    </source>
</evidence>
<dbReference type="InterPro" id="IPR051724">
    <property type="entry name" value="Actin_motor_Myosin"/>
</dbReference>
<reference evidence="7 8" key="1">
    <citation type="submission" date="2024-11" db="EMBL/GenBank/DDBJ databases">
        <title>Adaptive evolution of stress response genes in parasites aligns with host niche diversity.</title>
        <authorList>
            <person name="Hahn C."/>
            <person name="Resl P."/>
        </authorList>
    </citation>
    <scope>NUCLEOTIDE SEQUENCE [LARGE SCALE GENOMIC DNA]</scope>
    <source>
        <strain evidence="7">EGGRZ-B1_66</strain>
        <tissue evidence="7">Body</tissue>
    </source>
</reference>
<comment type="similarity">
    <text evidence="5">Belongs to the TRAFAC class myosin-kinesin ATPase superfamily. Myosin family.</text>
</comment>
<sequence length="802" mass="92032">MFEKGDFVWLPCESKAEFSVALGGQVIDVSNGQYLLIGDDDKEYYVPHFVKLRHMHASSKDGVEDMISLGELNECSILRNLRLRYNKQQIYTYTGSILIAMNPYQKLAVFTQEYMDLYRNKRIGELPPHLFAIGDNALFNLKRFRCNQCIIISGESGAGKTESTKLLLKYLTMNSDSETLIEKQILNSNPILEAFGNAQTARNDNSSRFGKYIEVRFNLNEGGKITGAFVEQYLLEKSRLVCINNTEHNYHIFYSLLYGASHQYLQSELGLEPTEQYFYLNNTDHSQQQYASQFSQILSSAQVLGFSDSELNDIWKITSLILHLGNIHFESLLTEHTEGSVISKSRSSSSLNLDVNHNETKRDHLSWAASLLQVPMQELRDALTQKVLQTGCECVTAMRTCSNAVHVRNALAKTIYGQLFSWLVGRINHVINQHSMDVTTETSFVRKNHGVNSIGILDIFGFENFDLNSFEQLCINYANENLQQFFVRHIFKIEQEEYVHEGLMLSAIEFTDNQAALDLIAIKPMNLISIIDEEGRFPQGTDQTMLYKMVHNHQHNPLFVKPLSNNLHHFSIQHFAGTVRYDVLGFLEKSRDIFSADLALLMSKSESVFISKLFEEKLSKKKELRKLAPSLGLQFKRSLGRLMTTLMRCTPFFVRCVKPNEFKSPNLFDHELCARQLRYAGMMETIRIRKSGFPIRHAFADFVRRYRVVLIHANILARKVTLKCGFKDANRKSNSPNWSSKPLDFLTHRQLDDLATKDLKQLTRQICELTLNSNDFCLGHTKVFLKVSLGFTFFSTYLNYVN</sequence>
<dbReference type="GO" id="GO:0016459">
    <property type="term" value="C:myosin complex"/>
    <property type="evidence" value="ECO:0007669"/>
    <property type="project" value="UniProtKB-KW"/>
</dbReference>
<protein>
    <recommendedName>
        <fullName evidence="6">Myosin motor domain-containing protein</fullName>
    </recommendedName>
</protein>
<keyword evidence="8" id="KW-1185">Reference proteome</keyword>
<keyword evidence="5" id="KW-0009">Actin-binding</keyword>
<organism evidence="7 8">
    <name type="scientific">Cichlidogyrus casuarinus</name>
    <dbReference type="NCBI Taxonomy" id="1844966"/>
    <lineage>
        <taxon>Eukaryota</taxon>
        <taxon>Metazoa</taxon>
        <taxon>Spiralia</taxon>
        <taxon>Lophotrochozoa</taxon>
        <taxon>Platyhelminthes</taxon>
        <taxon>Monogenea</taxon>
        <taxon>Monopisthocotylea</taxon>
        <taxon>Dactylogyridea</taxon>
        <taxon>Ancyrocephalidae</taxon>
        <taxon>Cichlidogyrus</taxon>
    </lineage>
</organism>
<accession>A0ABD2QJL0</accession>
<feature type="binding site" evidence="5">
    <location>
        <begin position="154"/>
        <end position="161"/>
    </location>
    <ligand>
        <name>ATP</name>
        <dbReference type="ChEBI" id="CHEBI:30616"/>
    </ligand>
</feature>
<dbReference type="Gene3D" id="3.40.850.10">
    <property type="entry name" value="Kinesin motor domain"/>
    <property type="match status" value="1"/>
</dbReference>
<dbReference type="Proteomes" id="UP001626550">
    <property type="component" value="Unassembled WGS sequence"/>
</dbReference>
<evidence type="ECO:0000313" key="7">
    <source>
        <dbReference type="EMBL" id="KAL3319640.1"/>
    </source>
</evidence>
<dbReference type="EMBL" id="JBJKFK010000115">
    <property type="protein sequence ID" value="KAL3319640.1"/>
    <property type="molecule type" value="Genomic_DNA"/>
</dbReference>
<dbReference type="InterPro" id="IPR036961">
    <property type="entry name" value="Kinesin_motor_dom_sf"/>
</dbReference>
<feature type="domain" description="Myosin motor" evidence="6">
    <location>
        <begin position="61"/>
        <end position="799"/>
    </location>
</feature>
<evidence type="ECO:0000259" key="6">
    <source>
        <dbReference type="PROSITE" id="PS51456"/>
    </source>
</evidence>
<keyword evidence="3 5" id="KW-0518">Myosin</keyword>
<gene>
    <name evidence="7" type="ORF">Ciccas_001677</name>
</gene>
<proteinExistence type="inferred from homology"/>
<name>A0ABD2QJL0_9PLAT</name>
<keyword evidence="4 5" id="KW-0505">Motor protein</keyword>
<feature type="region of interest" description="Actin-binding" evidence="5">
    <location>
        <begin position="639"/>
        <end position="661"/>
    </location>
</feature>
<dbReference type="GO" id="GO:0003779">
    <property type="term" value="F:actin binding"/>
    <property type="evidence" value="ECO:0007669"/>
    <property type="project" value="UniProtKB-KW"/>
</dbReference>
<dbReference type="SMART" id="SM00242">
    <property type="entry name" value="MYSc"/>
    <property type="match status" value="1"/>
</dbReference>
<evidence type="ECO:0000256" key="1">
    <source>
        <dbReference type="ARBA" id="ARBA00022741"/>
    </source>
</evidence>
<dbReference type="Pfam" id="PF24123">
    <property type="entry name" value="Myosin_VII_N"/>
    <property type="match status" value="1"/>
</dbReference>
<dbReference type="AlphaFoldDB" id="A0ABD2QJL0"/>
<dbReference type="SUPFAM" id="SSF52540">
    <property type="entry name" value="P-loop containing nucleoside triphosphate hydrolases"/>
    <property type="match status" value="1"/>
</dbReference>
<dbReference type="InterPro" id="IPR027417">
    <property type="entry name" value="P-loop_NTPase"/>
</dbReference>
<dbReference type="Gene3D" id="6.20.240.20">
    <property type="match status" value="1"/>
</dbReference>